<accession>A0ABQ0BWC9</accession>
<reference evidence="1 2" key="1">
    <citation type="submission" date="2024-04" db="EMBL/GenBank/DDBJ databases">
        <title>Defined microbial consortia suppress multidrug-resistant proinflammatory Enterobacteriaceae via ecological control.</title>
        <authorList>
            <person name="Furuichi M."/>
            <person name="Kawaguchi T."/>
            <person name="Pust M."/>
            <person name="Yasuma K."/>
            <person name="Plichta D."/>
            <person name="Hasegawa N."/>
            <person name="Ohya T."/>
            <person name="Bhattarai S."/>
            <person name="Sasajima S."/>
            <person name="Aoto Y."/>
            <person name="Tuganbaev T."/>
            <person name="Yaginuma M."/>
            <person name="Ueda M."/>
            <person name="Okahashi N."/>
            <person name="Amafuji K."/>
            <person name="Kiridooshi Y."/>
            <person name="Sugita K."/>
            <person name="Strazar M."/>
            <person name="Skelly A."/>
            <person name="Suda W."/>
            <person name="Hattori M."/>
            <person name="Nakamoto N."/>
            <person name="Caballero S."/>
            <person name="Norman J."/>
            <person name="Olle B."/>
            <person name="Tanoue T."/>
            <person name="Arita M."/>
            <person name="Bucci V."/>
            <person name="Atarashi K."/>
            <person name="Xavier R."/>
            <person name="Honda K."/>
        </authorList>
    </citation>
    <scope>NUCLEOTIDE SEQUENCE [LARGE SCALE GENOMIC DNA]</scope>
    <source>
        <strain evidence="2">k34-0107-D12</strain>
    </source>
</reference>
<organism evidence="1 2">
    <name type="scientific">Blautia parvula</name>
    <dbReference type="NCBI Taxonomy" id="2877527"/>
    <lineage>
        <taxon>Bacteria</taxon>
        <taxon>Bacillati</taxon>
        <taxon>Bacillota</taxon>
        <taxon>Clostridia</taxon>
        <taxon>Lachnospirales</taxon>
        <taxon>Lachnospiraceae</taxon>
        <taxon>Blautia</taxon>
    </lineage>
</organism>
<dbReference type="RefSeq" id="WP_033140512.1">
    <property type="nucleotide sequence ID" value="NZ_BAABZQ010000001.1"/>
</dbReference>
<protein>
    <recommendedName>
        <fullName evidence="3">FliB family protein</fullName>
    </recommendedName>
</protein>
<dbReference type="EMBL" id="BAABZQ010000001">
    <property type="protein sequence ID" value="GAA6500849.1"/>
    <property type="molecule type" value="Genomic_DNA"/>
</dbReference>
<proteinExistence type="predicted"/>
<evidence type="ECO:0008006" key="3">
    <source>
        <dbReference type="Google" id="ProtNLM"/>
    </source>
</evidence>
<evidence type="ECO:0000313" key="1">
    <source>
        <dbReference type="EMBL" id="GAA6500849.1"/>
    </source>
</evidence>
<keyword evidence="2" id="KW-1185">Reference proteome</keyword>
<name>A0ABQ0BWC9_9FIRM</name>
<evidence type="ECO:0000313" key="2">
    <source>
        <dbReference type="Proteomes" id="UP001600941"/>
    </source>
</evidence>
<sequence length="366" mass="43677">MRYIKPGYYDDFVCIAGACPATCCAGWQIVIDEESLQTYGNVQGEFGRRLRNSIDWMEGCFYQYDRRCAFLNEENLCDLYRELGPKGLCATCSMYPRHVEEFEDLRELSLTLSCPEAARMILSCREKAEFITWETEEEDEFEDFDFFLFTLLSDARDVIFQILTDREKDLRIRMREVLFLAEDFQACIDREEFFAIDQVIEKYRHPTGAEIEKEGRYARRKQEFSVFRKLERLRSEWGTLLSDAWKNLYENGEEHYLDLCGEFERSFGYESSVRGEWERMGEQLMVFFVYTYFCGAVYDDAVYSKMALAVFSTEWIQEFVMLVWLKKGKKLEFQDVVETAYRYAREVEHSDMNLEVLERWLEEHKT</sequence>
<comment type="caution">
    <text evidence="1">The sequence shown here is derived from an EMBL/GenBank/DDBJ whole genome shotgun (WGS) entry which is preliminary data.</text>
</comment>
<dbReference type="Proteomes" id="UP001600941">
    <property type="component" value="Unassembled WGS sequence"/>
</dbReference>
<gene>
    <name evidence="1" type="ORF">K340107D12_36650</name>
</gene>
<dbReference type="NCBIfam" id="NF038110">
    <property type="entry name" value="Lys_methyl_FliB"/>
    <property type="match status" value="1"/>
</dbReference>